<proteinExistence type="predicted"/>
<keyword evidence="2" id="KW-1185">Reference proteome</keyword>
<protein>
    <submittedName>
        <fullName evidence="1">Uncharacterized protein</fullName>
    </submittedName>
</protein>
<gene>
    <name evidence="1" type="ORF">L484_024134</name>
</gene>
<dbReference type="EMBL" id="KE345262">
    <property type="protein sequence ID" value="EXB97273.1"/>
    <property type="molecule type" value="Genomic_DNA"/>
</dbReference>
<reference evidence="2" key="1">
    <citation type="submission" date="2013-01" db="EMBL/GenBank/DDBJ databases">
        <title>Draft Genome Sequence of a Mulberry Tree, Morus notabilis C.K. Schneid.</title>
        <authorList>
            <person name="He N."/>
            <person name="Zhao S."/>
        </authorList>
    </citation>
    <scope>NUCLEOTIDE SEQUENCE</scope>
</reference>
<organism evidence="1 2">
    <name type="scientific">Morus notabilis</name>
    <dbReference type="NCBI Taxonomy" id="981085"/>
    <lineage>
        <taxon>Eukaryota</taxon>
        <taxon>Viridiplantae</taxon>
        <taxon>Streptophyta</taxon>
        <taxon>Embryophyta</taxon>
        <taxon>Tracheophyta</taxon>
        <taxon>Spermatophyta</taxon>
        <taxon>Magnoliopsida</taxon>
        <taxon>eudicotyledons</taxon>
        <taxon>Gunneridae</taxon>
        <taxon>Pentapetalae</taxon>
        <taxon>rosids</taxon>
        <taxon>fabids</taxon>
        <taxon>Rosales</taxon>
        <taxon>Moraceae</taxon>
        <taxon>Moreae</taxon>
        <taxon>Morus</taxon>
    </lineage>
</organism>
<dbReference type="AlphaFoldDB" id="W9SBC3"/>
<name>W9SBC3_9ROSA</name>
<accession>W9SBC3</accession>
<evidence type="ECO:0000313" key="2">
    <source>
        <dbReference type="Proteomes" id="UP000030645"/>
    </source>
</evidence>
<evidence type="ECO:0000313" key="1">
    <source>
        <dbReference type="EMBL" id="EXB97273.1"/>
    </source>
</evidence>
<dbReference type="Proteomes" id="UP000030645">
    <property type="component" value="Unassembled WGS sequence"/>
</dbReference>
<sequence length="82" mass="8655">MSSTSSVYFFKSDALTCRSRYTLQGGGTIVSRFPPSIAAGAALPLAVTPPFSPLPSAGYVSDILLPTVRWGSGIFAKFPQQN</sequence>